<evidence type="ECO:0000313" key="3">
    <source>
        <dbReference type="EMBL" id="KPI83001.1"/>
    </source>
</evidence>
<evidence type="ECO:0000313" key="4">
    <source>
        <dbReference type="Proteomes" id="UP000038009"/>
    </source>
</evidence>
<dbReference type="VEuPathDB" id="TriTrypDB:Lsey_0462_0030"/>
<reference evidence="3 4" key="1">
    <citation type="journal article" date="2015" name="PLoS Pathog.">
        <title>Leptomonas seymouri: Adaptations to the Dixenous Life Cycle Analyzed by Genome Sequencing, Transcriptome Profiling and Co-infection with Leishmania donovani.</title>
        <authorList>
            <person name="Kraeva N."/>
            <person name="Butenko A."/>
            <person name="Hlavacova J."/>
            <person name="Kostygov A."/>
            <person name="Myskova J."/>
            <person name="Grybchuk D."/>
            <person name="Lestinova T."/>
            <person name="Votypka J."/>
            <person name="Volf P."/>
            <person name="Opperdoes F."/>
            <person name="Flegontov P."/>
            <person name="Lukes J."/>
            <person name="Yurchenko V."/>
        </authorList>
    </citation>
    <scope>NUCLEOTIDE SEQUENCE [LARGE SCALE GENOMIC DNA]</scope>
    <source>
        <strain evidence="3 4">ATCC 30220</strain>
    </source>
</reference>
<evidence type="ECO:0000256" key="2">
    <source>
        <dbReference type="SAM" id="MobiDB-lite"/>
    </source>
</evidence>
<dbReference type="AlphaFoldDB" id="A0A0N1I179"/>
<proteinExistence type="predicted"/>
<gene>
    <name evidence="3" type="ORF">ABL78_7982</name>
</gene>
<keyword evidence="1" id="KW-0175">Coiled coil</keyword>
<feature type="compositionally biased region" description="Polar residues" evidence="2">
    <location>
        <begin position="487"/>
        <end position="496"/>
    </location>
</feature>
<dbReference type="OMA" id="QRWRQTT"/>
<dbReference type="OrthoDB" id="245890at2759"/>
<name>A0A0N1I179_LEPSE</name>
<dbReference type="Proteomes" id="UP000038009">
    <property type="component" value="Unassembled WGS sequence"/>
</dbReference>
<feature type="compositionally biased region" description="Basic and acidic residues" evidence="2">
    <location>
        <begin position="702"/>
        <end position="715"/>
    </location>
</feature>
<sequence length="783" mass="85747">MTHYMDVKHDDELFAARLLEVNREMDTLLHKTSRTRHAMDQAATEVRMGVPLHFYAKEEGSRAGSAAQVLNPLYQTAAVDDGGVIHHTLREDLTRGVVSAELKQWMHTHLPTLVAPLVDAQVQRHLQQLRNEVEDVQSRQTEVEQILKETTEQLRAHRRDMQAGLASMQRGVQRDADEHQRIVESRLNAWREEVQRIKDEMGALREQRRSETEQVDRRLDESLQRRQQQVQDTFADLEHELRQWRQALQRDIEQEAQAVRVKHDSLERHVAQLQGALSSTTNMSTRCTAELQRMMETAVARSSEVRRCRLDVNRLEMLVQCTALQTTMNSKVPCSGAADSVRLAKNNSKVKHSSPQYGGESSCAALPVVVSLAQEVAHVNDKMQTVVTRIDGLYWQVRQLDAAFAREMASAVPRSSLLDNIRDVTEESLFSRSSASTLRPNNTQLSNVLTGPNSIGDTRHVPSTTSSTLHDSSINRNVATAPHDSFDGNSSPSANFAAQPVGAALKQPSHAASPSTSHGSLHRVDSVTMRARPEPYAASHPPTAHIGTSSLHFEDDTKDPYPMPIVNNGRSTPGVMPSRTVASRGFAGAREGSSPPQRRAPPRVIPVELSAPPSLAIEKQAAASGTSFGASSASHALSSKPIPTAVARAIDSSNVSSNAVISEEDSNGENRSHTGNAEQLEDPPSASTSGLYGELHTARSIADQEVRRGGGDDRVTATNPGETSTVTTNSSTSPSDSYVSDTPVAAEETPVRSPDQFGRYIPAPTSDSEEERDNAIIFRSALD</sequence>
<feature type="compositionally biased region" description="Polar residues" evidence="2">
    <location>
        <begin position="432"/>
        <end position="478"/>
    </location>
</feature>
<dbReference type="EMBL" id="LJSK01000462">
    <property type="protein sequence ID" value="KPI83001.1"/>
    <property type="molecule type" value="Genomic_DNA"/>
</dbReference>
<accession>A0A0N1I179</accession>
<feature type="region of interest" description="Disordered" evidence="2">
    <location>
        <begin position="432"/>
        <end position="496"/>
    </location>
</feature>
<feature type="region of interest" description="Disordered" evidence="2">
    <location>
        <begin position="657"/>
        <end position="783"/>
    </location>
</feature>
<organism evidence="3 4">
    <name type="scientific">Leptomonas seymouri</name>
    <dbReference type="NCBI Taxonomy" id="5684"/>
    <lineage>
        <taxon>Eukaryota</taxon>
        <taxon>Discoba</taxon>
        <taxon>Euglenozoa</taxon>
        <taxon>Kinetoplastea</taxon>
        <taxon>Metakinetoplastina</taxon>
        <taxon>Trypanosomatida</taxon>
        <taxon>Trypanosomatidae</taxon>
        <taxon>Leishmaniinae</taxon>
        <taxon>Leptomonas</taxon>
    </lineage>
</organism>
<feature type="coiled-coil region" evidence="1">
    <location>
        <begin position="119"/>
        <end position="153"/>
    </location>
</feature>
<feature type="compositionally biased region" description="Polar residues" evidence="2">
    <location>
        <begin position="510"/>
        <end position="519"/>
    </location>
</feature>
<feature type="coiled-coil region" evidence="1">
    <location>
        <begin position="180"/>
        <end position="254"/>
    </location>
</feature>
<feature type="region of interest" description="Disordered" evidence="2">
    <location>
        <begin position="503"/>
        <end position="522"/>
    </location>
</feature>
<keyword evidence="4" id="KW-1185">Reference proteome</keyword>
<feature type="compositionally biased region" description="Low complexity" evidence="2">
    <location>
        <begin position="723"/>
        <end position="743"/>
    </location>
</feature>
<evidence type="ECO:0000256" key="1">
    <source>
        <dbReference type="SAM" id="Coils"/>
    </source>
</evidence>
<protein>
    <submittedName>
        <fullName evidence="3">Uncharacterized protein</fullName>
    </submittedName>
</protein>
<comment type="caution">
    <text evidence="3">The sequence shown here is derived from an EMBL/GenBank/DDBJ whole genome shotgun (WGS) entry which is preliminary data.</text>
</comment>